<dbReference type="RefSeq" id="XP_013786110.1">
    <property type="nucleotide sequence ID" value="XM_013930656.2"/>
</dbReference>
<proteinExistence type="inferred from homology"/>
<feature type="domain" description="Aspartate dehydrogenase" evidence="3">
    <location>
        <begin position="169"/>
        <end position="258"/>
    </location>
</feature>
<organism evidence="5 8">
    <name type="scientific">Limulus polyphemus</name>
    <name type="common">Atlantic horseshoe crab</name>
    <dbReference type="NCBI Taxonomy" id="6850"/>
    <lineage>
        <taxon>Eukaryota</taxon>
        <taxon>Metazoa</taxon>
        <taxon>Ecdysozoa</taxon>
        <taxon>Arthropoda</taxon>
        <taxon>Chelicerata</taxon>
        <taxon>Merostomata</taxon>
        <taxon>Xiphosura</taxon>
        <taxon>Limulidae</taxon>
        <taxon>Limulus</taxon>
    </lineage>
</organism>
<evidence type="ECO:0000259" key="3">
    <source>
        <dbReference type="Pfam" id="PF01958"/>
    </source>
</evidence>
<dbReference type="Pfam" id="PF01958">
    <property type="entry name" value="Asp_DH_C"/>
    <property type="match status" value="1"/>
</dbReference>
<gene>
    <name evidence="6 7 8" type="primary">LOC106470129</name>
</gene>
<keyword evidence="5" id="KW-1185">Reference proteome</keyword>
<dbReference type="InterPro" id="IPR005106">
    <property type="entry name" value="Asp/hSer_DH_NAD-bd"/>
</dbReference>
<feature type="domain" description="Aspartate/homoserine dehydrogenase NAD-binding" evidence="4">
    <location>
        <begin position="13"/>
        <end position="119"/>
    </location>
</feature>
<sequence length="279" mass="30528">MSFSRRRRIGIVGFGHLGQYLVQAILEKQQEFELAFVWNRTKSYLAGKVDPSLQLDDLSNFTDKHPDLVVEVAHPSITAEFGKLFVRHCDYMIGSPTVLADKNTEISLREAATQYGIYIANGALWGGEDIRKMADHGTLKGLKVTMSKHPSCLKLVGELQSKNEQVKDHAVILYQGSVRDLCPKAPNNVNTMAAAAIAGYTLGFDNTQACLISDPSLADYHIVEVEVQGPIQPDGKKFLVQTVRKNPAPMGAVTGTATYVSFLSSMLEARGKGSGFHLC</sequence>
<dbReference type="Proteomes" id="UP000694941">
    <property type="component" value="Unplaced"/>
</dbReference>
<dbReference type="RefSeq" id="XP_022254423.1">
    <property type="nucleotide sequence ID" value="XM_022398715.1"/>
</dbReference>
<dbReference type="SUPFAM" id="SSF55347">
    <property type="entry name" value="Glyceraldehyde-3-phosphate dehydrogenase-like, C-terminal domain"/>
    <property type="match status" value="1"/>
</dbReference>
<dbReference type="PANTHER" id="PTHR31873:SF6">
    <property type="entry name" value="ASPARTATE DEHYDROGENASE DOMAIN-CONTAINING PROTEIN"/>
    <property type="match status" value="1"/>
</dbReference>
<reference evidence="6 7" key="1">
    <citation type="submission" date="2025-05" db="UniProtKB">
        <authorList>
            <consortium name="RefSeq"/>
        </authorList>
    </citation>
    <scope>IDENTIFICATION</scope>
    <source>
        <tissue evidence="6 7">Muscle</tissue>
    </source>
</reference>
<dbReference type="InterPro" id="IPR011182">
    <property type="entry name" value="L-Asp_DH"/>
</dbReference>
<evidence type="ECO:0000313" key="8">
    <source>
        <dbReference type="RefSeq" id="XP_022254423.1"/>
    </source>
</evidence>
<name>A0ABM1TEW7_LIMPO</name>
<evidence type="ECO:0000313" key="6">
    <source>
        <dbReference type="RefSeq" id="XP_013786110.1"/>
    </source>
</evidence>
<accession>A0ABM1TEW7</accession>
<evidence type="ECO:0000256" key="2">
    <source>
        <dbReference type="ARBA" id="ARBA00020169"/>
    </source>
</evidence>
<dbReference type="PIRSF" id="PIRSF005227">
    <property type="entry name" value="Asp_dh_NAD_syn"/>
    <property type="match status" value="1"/>
</dbReference>
<dbReference type="SUPFAM" id="SSF51735">
    <property type="entry name" value="NAD(P)-binding Rossmann-fold domains"/>
    <property type="match status" value="1"/>
</dbReference>
<comment type="similarity">
    <text evidence="1">Belongs to the L-aspartate dehydrogenase family.</text>
</comment>
<dbReference type="GeneID" id="106470129"/>
<dbReference type="Gene3D" id="3.30.360.10">
    <property type="entry name" value="Dihydrodipicolinate Reductase, domain 2"/>
    <property type="match status" value="1"/>
</dbReference>
<evidence type="ECO:0000313" key="5">
    <source>
        <dbReference type="Proteomes" id="UP000694941"/>
    </source>
</evidence>
<dbReference type="InterPro" id="IPR036291">
    <property type="entry name" value="NAD(P)-bd_dom_sf"/>
</dbReference>
<protein>
    <recommendedName>
        <fullName evidence="2">Aspartate dehydrogenase domain-containing protein</fullName>
    </recommendedName>
</protein>
<dbReference type="InterPro" id="IPR002811">
    <property type="entry name" value="Asp_DH"/>
</dbReference>
<evidence type="ECO:0000259" key="4">
    <source>
        <dbReference type="Pfam" id="PF03447"/>
    </source>
</evidence>
<dbReference type="PANTHER" id="PTHR31873">
    <property type="entry name" value="L-ASPARTATE DEHYDROGENASE-RELATED"/>
    <property type="match status" value="1"/>
</dbReference>
<dbReference type="Gene3D" id="3.40.50.720">
    <property type="entry name" value="NAD(P)-binding Rossmann-like Domain"/>
    <property type="match status" value="1"/>
</dbReference>
<dbReference type="RefSeq" id="XP_013786112.1">
    <property type="nucleotide sequence ID" value="XM_013930658.2"/>
</dbReference>
<evidence type="ECO:0000256" key="1">
    <source>
        <dbReference type="ARBA" id="ARBA00008331"/>
    </source>
</evidence>
<dbReference type="Pfam" id="PF03447">
    <property type="entry name" value="NAD_binding_3"/>
    <property type="match status" value="1"/>
</dbReference>
<evidence type="ECO:0000313" key="7">
    <source>
        <dbReference type="RefSeq" id="XP_013786112.1"/>
    </source>
</evidence>